<evidence type="ECO:0000256" key="3">
    <source>
        <dbReference type="PROSITE-ProRule" id="PRU00339"/>
    </source>
</evidence>
<dbReference type="PANTHER" id="PTHR14017:SF1">
    <property type="entry name" value="LD02225P"/>
    <property type="match status" value="1"/>
</dbReference>
<dbReference type="GO" id="GO:0000978">
    <property type="term" value="F:RNA polymerase II cis-regulatory region sequence-specific DNA binding"/>
    <property type="evidence" value="ECO:0007669"/>
    <property type="project" value="TreeGrafter"/>
</dbReference>
<evidence type="ECO:0000313" key="4">
    <source>
        <dbReference type="EMBL" id="EUC54689.1"/>
    </source>
</evidence>
<proteinExistence type="predicted"/>
<dbReference type="Proteomes" id="UP000030108">
    <property type="component" value="Unassembled WGS sequence"/>
</dbReference>
<name>X8IZN3_9AGAM</name>
<evidence type="ECO:0000256" key="1">
    <source>
        <dbReference type="ARBA" id="ARBA00004123"/>
    </source>
</evidence>
<evidence type="ECO:0000313" key="5">
    <source>
        <dbReference type="Proteomes" id="UP000030108"/>
    </source>
</evidence>
<dbReference type="GO" id="GO:0005634">
    <property type="term" value="C:nucleus"/>
    <property type="evidence" value="ECO:0007669"/>
    <property type="project" value="UniProtKB-SubCell"/>
</dbReference>
<evidence type="ECO:0000256" key="2">
    <source>
        <dbReference type="ARBA" id="ARBA00023242"/>
    </source>
</evidence>
<dbReference type="InterPro" id="IPR011990">
    <property type="entry name" value="TPR-like_helical_dom_sf"/>
</dbReference>
<comment type="subcellular location">
    <subcellularLocation>
        <location evidence="1">Nucleus</location>
    </subcellularLocation>
</comment>
<reference evidence="5" key="1">
    <citation type="journal article" date="2014" name="Genome Announc.">
        <title>Draft genome sequence of the plant-pathogenic soil fungus Rhizoctonia solani anastomosis group 3 strain Rhs1AP.</title>
        <authorList>
            <person name="Cubeta M.A."/>
            <person name="Thomas E."/>
            <person name="Dean R.A."/>
            <person name="Jabaji S."/>
            <person name="Neate S.M."/>
            <person name="Tavantzis S."/>
            <person name="Toda T."/>
            <person name="Vilgalys R."/>
            <person name="Bharathan N."/>
            <person name="Fedorova-Abrams N."/>
            <person name="Pakala S.B."/>
            <person name="Pakala S.M."/>
            <person name="Zafar N."/>
            <person name="Joardar V."/>
            <person name="Losada L."/>
            <person name="Nierman W.C."/>
        </authorList>
    </citation>
    <scope>NUCLEOTIDE SEQUENCE [LARGE SCALE GENOMIC DNA]</scope>
    <source>
        <strain evidence="5">AG-3</strain>
    </source>
</reference>
<comment type="caution">
    <text evidence="4">The sequence shown here is derived from an EMBL/GenBank/DDBJ whole genome shotgun (WGS) entry which is preliminary data.</text>
</comment>
<feature type="repeat" description="TPR" evidence="3">
    <location>
        <begin position="24"/>
        <end position="57"/>
    </location>
</feature>
<dbReference type="OrthoDB" id="3245923at2759"/>
<dbReference type="SUPFAM" id="SSF48452">
    <property type="entry name" value="TPR-like"/>
    <property type="match status" value="1"/>
</dbReference>
<sequence length="73" mass="8573">MAGQKYQKAYKLYQQAAYCNGCNPTFWYSIGVLYYNINRFLDPLDAYLHAIHINPYTSEVWFDLGSLYKSCNN</sequence>
<dbReference type="AlphaFoldDB" id="X8IZN3"/>
<dbReference type="EMBL" id="JATN01000322">
    <property type="protein sequence ID" value="EUC54689.1"/>
    <property type="molecule type" value="Genomic_DNA"/>
</dbReference>
<dbReference type="InterPro" id="IPR051630">
    <property type="entry name" value="Corepressor-Demethylase"/>
</dbReference>
<dbReference type="InterPro" id="IPR019734">
    <property type="entry name" value="TPR_rpt"/>
</dbReference>
<dbReference type="PROSITE" id="PS50005">
    <property type="entry name" value="TPR"/>
    <property type="match status" value="1"/>
</dbReference>
<keyword evidence="2" id="KW-0539">Nucleus</keyword>
<organism evidence="4 5">
    <name type="scientific">Rhizoctonia solani AG-3 Rhs1AP</name>
    <dbReference type="NCBI Taxonomy" id="1086054"/>
    <lineage>
        <taxon>Eukaryota</taxon>
        <taxon>Fungi</taxon>
        <taxon>Dikarya</taxon>
        <taxon>Basidiomycota</taxon>
        <taxon>Agaricomycotina</taxon>
        <taxon>Agaricomycetes</taxon>
        <taxon>Cantharellales</taxon>
        <taxon>Ceratobasidiaceae</taxon>
        <taxon>Rhizoctonia</taxon>
    </lineage>
</organism>
<gene>
    <name evidence="4" type="ORF">RSOL_066890</name>
</gene>
<accession>X8IZN3</accession>
<keyword evidence="3" id="KW-0802">TPR repeat</keyword>
<protein>
    <submittedName>
        <fullName evidence="4">Transcriptional corepressor Cyc8, putative</fullName>
    </submittedName>
</protein>
<dbReference type="Gene3D" id="1.25.40.10">
    <property type="entry name" value="Tetratricopeptide repeat domain"/>
    <property type="match status" value="1"/>
</dbReference>
<dbReference type="GO" id="GO:0031490">
    <property type="term" value="F:chromatin DNA binding"/>
    <property type="evidence" value="ECO:0007669"/>
    <property type="project" value="TreeGrafter"/>
</dbReference>
<dbReference type="GO" id="GO:0010468">
    <property type="term" value="P:regulation of gene expression"/>
    <property type="evidence" value="ECO:0007669"/>
    <property type="project" value="TreeGrafter"/>
</dbReference>
<dbReference type="PANTHER" id="PTHR14017">
    <property type="entry name" value="LYSINE-SPECIFIC DEMETHYLASE"/>
    <property type="match status" value="1"/>
</dbReference>